<organism evidence="1 2">
    <name type="scientific">Segnochrobactrum spirostomi</name>
    <dbReference type="NCBI Taxonomy" id="2608987"/>
    <lineage>
        <taxon>Bacteria</taxon>
        <taxon>Pseudomonadati</taxon>
        <taxon>Pseudomonadota</taxon>
        <taxon>Alphaproteobacteria</taxon>
        <taxon>Hyphomicrobiales</taxon>
        <taxon>Segnochrobactraceae</taxon>
        <taxon>Segnochrobactrum</taxon>
    </lineage>
</organism>
<dbReference type="Gene3D" id="1.10.10.10">
    <property type="entry name" value="Winged helix-like DNA-binding domain superfamily/Winged helix DNA-binding domain"/>
    <property type="match status" value="1"/>
</dbReference>
<accession>A0A6A7Y9Z3</accession>
<sequence length="406" mass="43061">MDSLITAAGRALAAGDPFGALNRVALRNDAPALAIRGIAMAQLGDLARARTLVRAAARAFGPKEPLARARCRVAEAEIAFAARDLAASASGLEAAWQILEAHDDRANAGHARLLDIRRRLLIGEVDAAERALDALDAGDLSPASRTIAALVRGGLAMRRLDAGAARIAFTEAAAAARQARIPTLIAEVDAAGRLLVTPAARLISQGKDRPILLDEVDTLRRTAVLLVDACRSVARQGEAEIALARRPVLFTLLRAMAEAWPLDVPRDALITRAFRGKQADESHRARLRVEIGRLRAVIRPVAEVRSTRRGFTLAVPDGTEVAVLAHPIEEPQAAVLALLSDGEQWSSGALAVALGSSQRTVQRALDGLCTSGKVEAFGRGRARRWMAAPLPGFTTTLLLPALMQDG</sequence>
<dbReference type="InterPro" id="IPR036390">
    <property type="entry name" value="WH_DNA-bd_sf"/>
</dbReference>
<proteinExistence type="predicted"/>
<dbReference type="Proteomes" id="UP000332515">
    <property type="component" value="Unassembled WGS sequence"/>
</dbReference>
<reference evidence="1 2" key="1">
    <citation type="submission" date="2019-09" db="EMBL/GenBank/DDBJ databases">
        <title>Segnochrobactrum spirostomi gen. nov., sp. nov., isolated from the ciliate Spirostomum cf. yagiui and description of a novel family, Segnochrobactraceae fam. nov. within the order Rhizobiales of the class Alphaproteobacteria.</title>
        <authorList>
            <person name="Akter S."/>
            <person name="Shazib S.U.A."/>
            <person name="Shin M.K."/>
        </authorList>
    </citation>
    <scope>NUCLEOTIDE SEQUENCE [LARGE SCALE GENOMIC DNA]</scope>
    <source>
        <strain evidence="1 2">Sp-1</strain>
    </source>
</reference>
<protein>
    <submittedName>
        <fullName evidence="1">Helix-turn-helix domain-containing protein</fullName>
    </submittedName>
</protein>
<comment type="caution">
    <text evidence="1">The sequence shown here is derived from an EMBL/GenBank/DDBJ whole genome shotgun (WGS) entry which is preliminary data.</text>
</comment>
<evidence type="ECO:0000313" key="1">
    <source>
        <dbReference type="EMBL" id="MQT15187.1"/>
    </source>
</evidence>
<dbReference type="AlphaFoldDB" id="A0A6A7Y9Z3"/>
<gene>
    <name evidence="1" type="ORF">F0357_21505</name>
</gene>
<keyword evidence="2" id="KW-1185">Reference proteome</keyword>
<name>A0A6A7Y9Z3_9HYPH</name>
<dbReference type="InterPro" id="IPR036388">
    <property type="entry name" value="WH-like_DNA-bd_sf"/>
</dbReference>
<dbReference type="EMBL" id="VWNA01000003">
    <property type="protein sequence ID" value="MQT15187.1"/>
    <property type="molecule type" value="Genomic_DNA"/>
</dbReference>
<dbReference type="RefSeq" id="WP_153489802.1">
    <property type="nucleotide sequence ID" value="NZ_VWNA01000003.1"/>
</dbReference>
<dbReference type="SUPFAM" id="SSF46785">
    <property type="entry name" value="Winged helix' DNA-binding domain"/>
    <property type="match status" value="1"/>
</dbReference>
<evidence type="ECO:0000313" key="2">
    <source>
        <dbReference type="Proteomes" id="UP000332515"/>
    </source>
</evidence>